<comment type="caution">
    <text evidence="1">The sequence shown here is derived from an EMBL/GenBank/DDBJ whole genome shotgun (WGS) entry which is preliminary data.</text>
</comment>
<reference evidence="1" key="2">
    <citation type="submission" date="2021-04" db="EMBL/GenBank/DDBJ databases">
        <authorList>
            <person name="Gilroy R."/>
        </authorList>
    </citation>
    <scope>NUCLEOTIDE SEQUENCE</scope>
    <source>
        <strain evidence="1">CHK191-13928</strain>
    </source>
</reference>
<dbReference type="AlphaFoldDB" id="A0A9D1WX73"/>
<proteinExistence type="predicted"/>
<organism evidence="1 2">
    <name type="scientific">Candidatus Anaerostipes excrementavium</name>
    <dbReference type="NCBI Taxonomy" id="2838463"/>
    <lineage>
        <taxon>Bacteria</taxon>
        <taxon>Bacillati</taxon>
        <taxon>Bacillota</taxon>
        <taxon>Clostridia</taxon>
        <taxon>Lachnospirales</taxon>
        <taxon>Lachnospiraceae</taxon>
        <taxon>Anaerostipes</taxon>
    </lineage>
</organism>
<evidence type="ECO:0000313" key="2">
    <source>
        <dbReference type="Proteomes" id="UP000886721"/>
    </source>
</evidence>
<name>A0A9D1WX73_9FIRM</name>
<accession>A0A9D1WX73</accession>
<reference evidence="1" key="1">
    <citation type="journal article" date="2021" name="PeerJ">
        <title>Extensive microbial diversity within the chicken gut microbiome revealed by metagenomics and culture.</title>
        <authorList>
            <person name="Gilroy R."/>
            <person name="Ravi A."/>
            <person name="Getino M."/>
            <person name="Pursley I."/>
            <person name="Horton D.L."/>
            <person name="Alikhan N.F."/>
            <person name="Baker D."/>
            <person name="Gharbi K."/>
            <person name="Hall N."/>
            <person name="Watson M."/>
            <person name="Adriaenssens E.M."/>
            <person name="Foster-Nyarko E."/>
            <person name="Jarju S."/>
            <person name="Secka A."/>
            <person name="Antonio M."/>
            <person name="Oren A."/>
            <person name="Chaudhuri R.R."/>
            <person name="La Ragione R."/>
            <person name="Hildebrand F."/>
            <person name="Pallen M.J."/>
        </authorList>
    </citation>
    <scope>NUCLEOTIDE SEQUENCE</scope>
    <source>
        <strain evidence="1">CHK191-13928</strain>
    </source>
</reference>
<gene>
    <name evidence="1" type="ORF">H9735_11150</name>
</gene>
<sequence>MNAYSFDTNVIDKFVEQFHDIYQNFMDFGGIIYNDTDKIVRLKKLFYACAICHNMNWDFLCKTAIPRLYEETKGFRYSEVCKIDEIAFEYIFREYPKKHKIEAATRLAMLRKLSKYINDEDIDIFNNILELNSVGGECGLSNTINTLPVFEDDPLHKKGNLLIQILLREGLVSVDDEYNVAPSIDYHVIRFFLRNGFIKFADETIINRLINGETFELDEITELRMAIADCMKYIYNHANISIAKLGFIAWTVGRDFCRIDYVLCEHEKTCPMKRTCRGNIDKVYRMLKEPESNVGFY</sequence>
<evidence type="ECO:0000313" key="1">
    <source>
        <dbReference type="EMBL" id="HIX68661.1"/>
    </source>
</evidence>
<evidence type="ECO:0008006" key="3">
    <source>
        <dbReference type="Google" id="ProtNLM"/>
    </source>
</evidence>
<dbReference type="EMBL" id="DXEM01000034">
    <property type="protein sequence ID" value="HIX68661.1"/>
    <property type="molecule type" value="Genomic_DNA"/>
</dbReference>
<protein>
    <recommendedName>
        <fullName evidence="3">Iron-sulfur cluster loop</fullName>
    </recommendedName>
</protein>
<dbReference type="Proteomes" id="UP000886721">
    <property type="component" value="Unassembled WGS sequence"/>
</dbReference>